<dbReference type="EMBL" id="NBSK02000005">
    <property type="protein sequence ID" value="KAJ0207599.1"/>
    <property type="molecule type" value="Genomic_DNA"/>
</dbReference>
<accession>A0A9R1VLP3</accession>
<protein>
    <submittedName>
        <fullName evidence="1">Uncharacterized protein</fullName>
    </submittedName>
</protein>
<name>A0A9R1VLP3_LACSA</name>
<comment type="caution">
    <text evidence="1">The sequence shown here is derived from an EMBL/GenBank/DDBJ whole genome shotgun (WGS) entry which is preliminary data.</text>
</comment>
<gene>
    <name evidence="1" type="ORF">LSAT_V11C500274760</name>
</gene>
<keyword evidence="2" id="KW-1185">Reference proteome</keyword>
<dbReference type="Proteomes" id="UP000235145">
    <property type="component" value="Unassembled WGS sequence"/>
</dbReference>
<evidence type="ECO:0000313" key="1">
    <source>
        <dbReference type="EMBL" id="KAJ0207599.1"/>
    </source>
</evidence>
<sequence>MGNVCILTGSKRRINDEVLVESNRNILKVGVIESEYDWSPFPSGMSDKLNIKNLDGNELEEGEINYTGNDDDEGISETILANDSETIAMEAVANDIPVMVAVSSPMVGEVVADLYEGQQSYRESQQPIINFDRRGNKDIIKGK</sequence>
<proteinExistence type="predicted"/>
<evidence type="ECO:0000313" key="2">
    <source>
        <dbReference type="Proteomes" id="UP000235145"/>
    </source>
</evidence>
<organism evidence="1 2">
    <name type="scientific">Lactuca sativa</name>
    <name type="common">Garden lettuce</name>
    <dbReference type="NCBI Taxonomy" id="4236"/>
    <lineage>
        <taxon>Eukaryota</taxon>
        <taxon>Viridiplantae</taxon>
        <taxon>Streptophyta</taxon>
        <taxon>Embryophyta</taxon>
        <taxon>Tracheophyta</taxon>
        <taxon>Spermatophyta</taxon>
        <taxon>Magnoliopsida</taxon>
        <taxon>eudicotyledons</taxon>
        <taxon>Gunneridae</taxon>
        <taxon>Pentapetalae</taxon>
        <taxon>asterids</taxon>
        <taxon>campanulids</taxon>
        <taxon>Asterales</taxon>
        <taxon>Asteraceae</taxon>
        <taxon>Cichorioideae</taxon>
        <taxon>Cichorieae</taxon>
        <taxon>Lactucinae</taxon>
        <taxon>Lactuca</taxon>
    </lineage>
</organism>
<reference evidence="1 2" key="1">
    <citation type="journal article" date="2017" name="Nat. Commun.">
        <title>Genome assembly with in vitro proximity ligation data and whole-genome triplication in lettuce.</title>
        <authorList>
            <person name="Reyes-Chin-Wo S."/>
            <person name="Wang Z."/>
            <person name="Yang X."/>
            <person name="Kozik A."/>
            <person name="Arikit S."/>
            <person name="Song C."/>
            <person name="Xia L."/>
            <person name="Froenicke L."/>
            <person name="Lavelle D.O."/>
            <person name="Truco M.J."/>
            <person name="Xia R."/>
            <person name="Zhu S."/>
            <person name="Xu C."/>
            <person name="Xu H."/>
            <person name="Xu X."/>
            <person name="Cox K."/>
            <person name="Korf I."/>
            <person name="Meyers B.C."/>
            <person name="Michelmore R.W."/>
        </authorList>
    </citation>
    <scope>NUCLEOTIDE SEQUENCE [LARGE SCALE GENOMIC DNA]</scope>
    <source>
        <strain evidence="2">cv. Salinas</strain>
        <tissue evidence="1">Seedlings</tissue>
    </source>
</reference>
<dbReference type="AlphaFoldDB" id="A0A9R1VLP3"/>